<protein>
    <submittedName>
        <fullName evidence="2">Uncharacterized protein</fullName>
    </submittedName>
</protein>
<evidence type="ECO:0000313" key="2">
    <source>
        <dbReference type="EMBL" id="KAF1947216.1"/>
    </source>
</evidence>
<keyword evidence="3" id="KW-1185">Reference proteome</keyword>
<evidence type="ECO:0000313" key="3">
    <source>
        <dbReference type="Proteomes" id="UP000800038"/>
    </source>
</evidence>
<organism evidence="2 3">
    <name type="scientific">Clathrospora elynae</name>
    <dbReference type="NCBI Taxonomy" id="706981"/>
    <lineage>
        <taxon>Eukaryota</taxon>
        <taxon>Fungi</taxon>
        <taxon>Dikarya</taxon>
        <taxon>Ascomycota</taxon>
        <taxon>Pezizomycotina</taxon>
        <taxon>Dothideomycetes</taxon>
        <taxon>Pleosporomycetidae</taxon>
        <taxon>Pleosporales</taxon>
        <taxon>Diademaceae</taxon>
        <taxon>Clathrospora</taxon>
    </lineage>
</organism>
<reference evidence="2" key="1">
    <citation type="journal article" date="2020" name="Stud. Mycol.">
        <title>101 Dothideomycetes genomes: a test case for predicting lifestyles and emergence of pathogens.</title>
        <authorList>
            <person name="Haridas S."/>
            <person name="Albert R."/>
            <person name="Binder M."/>
            <person name="Bloem J."/>
            <person name="Labutti K."/>
            <person name="Salamov A."/>
            <person name="Andreopoulos B."/>
            <person name="Baker S."/>
            <person name="Barry K."/>
            <person name="Bills G."/>
            <person name="Bluhm B."/>
            <person name="Cannon C."/>
            <person name="Castanera R."/>
            <person name="Culley D."/>
            <person name="Daum C."/>
            <person name="Ezra D."/>
            <person name="Gonzalez J."/>
            <person name="Henrissat B."/>
            <person name="Kuo A."/>
            <person name="Liang C."/>
            <person name="Lipzen A."/>
            <person name="Lutzoni F."/>
            <person name="Magnuson J."/>
            <person name="Mondo S."/>
            <person name="Nolan M."/>
            <person name="Ohm R."/>
            <person name="Pangilinan J."/>
            <person name="Park H.-J."/>
            <person name="Ramirez L."/>
            <person name="Alfaro M."/>
            <person name="Sun H."/>
            <person name="Tritt A."/>
            <person name="Yoshinaga Y."/>
            <person name="Zwiers L.-H."/>
            <person name="Turgeon B."/>
            <person name="Goodwin S."/>
            <person name="Spatafora J."/>
            <person name="Crous P."/>
            <person name="Grigoriev I."/>
        </authorList>
    </citation>
    <scope>NUCLEOTIDE SEQUENCE</scope>
    <source>
        <strain evidence="2">CBS 161.51</strain>
    </source>
</reference>
<name>A0A6A5T8Y6_9PLEO</name>
<accession>A0A6A5T8Y6</accession>
<dbReference type="AlphaFoldDB" id="A0A6A5T8Y6"/>
<feature type="region of interest" description="Disordered" evidence="1">
    <location>
        <begin position="21"/>
        <end position="145"/>
    </location>
</feature>
<dbReference type="EMBL" id="ML975999">
    <property type="protein sequence ID" value="KAF1947216.1"/>
    <property type="molecule type" value="Genomic_DNA"/>
</dbReference>
<proteinExistence type="predicted"/>
<evidence type="ECO:0000256" key="1">
    <source>
        <dbReference type="SAM" id="MobiDB-lite"/>
    </source>
</evidence>
<sequence>MLFDGSGNVAVKETQSNHLSLARSLNSGKPADWSASYGGGGVSSKAQRLLGTDASSPPNPVQFKFQRLLAQPNAQRLLEKDASSSPSSAQSKTQRLPGADAGSSPNPVQSKAEKLLGMKTRPSQGSSKAERLVGMGPSEGEGKVRKDLGLTLRSVNLSGF</sequence>
<gene>
    <name evidence="2" type="ORF">EJ02DRAFT_461802</name>
</gene>
<dbReference type="Proteomes" id="UP000800038">
    <property type="component" value="Unassembled WGS sequence"/>
</dbReference>